<reference evidence="2 3" key="1">
    <citation type="submission" date="2024-01" db="EMBL/GenBank/DDBJ databases">
        <title>A draft genome for a cacao thread blight-causing isolate of Paramarasmius palmivorus.</title>
        <authorList>
            <person name="Baruah I.K."/>
            <person name="Bukari Y."/>
            <person name="Amoako-Attah I."/>
            <person name="Meinhardt L.W."/>
            <person name="Bailey B.A."/>
            <person name="Cohen S.P."/>
        </authorList>
    </citation>
    <scope>NUCLEOTIDE SEQUENCE [LARGE SCALE GENOMIC DNA]</scope>
    <source>
        <strain evidence="2 3">GH-12</strain>
    </source>
</reference>
<proteinExistence type="predicted"/>
<organism evidence="2 3">
    <name type="scientific">Paramarasmius palmivorus</name>
    <dbReference type="NCBI Taxonomy" id="297713"/>
    <lineage>
        <taxon>Eukaryota</taxon>
        <taxon>Fungi</taxon>
        <taxon>Dikarya</taxon>
        <taxon>Basidiomycota</taxon>
        <taxon>Agaricomycotina</taxon>
        <taxon>Agaricomycetes</taxon>
        <taxon>Agaricomycetidae</taxon>
        <taxon>Agaricales</taxon>
        <taxon>Marasmiineae</taxon>
        <taxon>Marasmiaceae</taxon>
        <taxon>Paramarasmius</taxon>
    </lineage>
</organism>
<evidence type="ECO:0000313" key="2">
    <source>
        <dbReference type="EMBL" id="KAK7056916.1"/>
    </source>
</evidence>
<keyword evidence="3" id="KW-1185">Reference proteome</keyword>
<name>A0AAW0E063_9AGAR</name>
<dbReference type="Proteomes" id="UP001383192">
    <property type="component" value="Unassembled WGS sequence"/>
</dbReference>
<dbReference type="AlphaFoldDB" id="A0AAW0E063"/>
<accession>A0AAW0E063</accession>
<gene>
    <name evidence="2" type="ORF">VNI00_002634</name>
</gene>
<protein>
    <submittedName>
        <fullName evidence="2">Uncharacterized protein</fullName>
    </submittedName>
</protein>
<feature type="region of interest" description="Disordered" evidence="1">
    <location>
        <begin position="64"/>
        <end position="89"/>
    </location>
</feature>
<feature type="compositionally biased region" description="Polar residues" evidence="1">
    <location>
        <begin position="66"/>
        <end position="77"/>
    </location>
</feature>
<evidence type="ECO:0000313" key="3">
    <source>
        <dbReference type="Proteomes" id="UP001383192"/>
    </source>
</evidence>
<comment type="caution">
    <text evidence="2">The sequence shown here is derived from an EMBL/GenBank/DDBJ whole genome shotgun (WGS) entry which is preliminary data.</text>
</comment>
<sequence>MSYSTEATKEPQPDPLTQAQQLRALLEDQVETSRTCLERVKDKDAKRKEDNDERRLNMRRLMEQAQKLSETQRSVSEANEAERETNGEDPIFLLSAVLTLPFAAKEEENILRVVQENHDRQQREVAVMIQENRRHAEEKHANLLRGLRDSGGLEGQ</sequence>
<evidence type="ECO:0000256" key="1">
    <source>
        <dbReference type="SAM" id="MobiDB-lite"/>
    </source>
</evidence>
<dbReference type="EMBL" id="JAYKXP010000006">
    <property type="protein sequence ID" value="KAK7056916.1"/>
    <property type="molecule type" value="Genomic_DNA"/>
</dbReference>